<accession>A0A6F8YEC2</accession>
<reference evidence="2 3" key="1">
    <citation type="submission" date="2020-03" db="EMBL/GenBank/DDBJ databases">
        <title>Whole genome shotgun sequence of Phytohabitans suffuscus NBRC 105367.</title>
        <authorList>
            <person name="Komaki H."/>
            <person name="Tamura T."/>
        </authorList>
    </citation>
    <scope>NUCLEOTIDE SEQUENCE [LARGE SCALE GENOMIC DNA]</scope>
    <source>
        <strain evidence="2 3">NBRC 105367</strain>
    </source>
</reference>
<evidence type="ECO:0000313" key="3">
    <source>
        <dbReference type="Proteomes" id="UP000503011"/>
    </source>
</evidence>
<feature type="domain" description="DUF6879" evidence="1">
    <location>
        <begin position="7"/>
        <end position="170"/>
    </location>
</feature>
<organism evidence="2 3">
    <name type="scientific">Phytohabitans suffuscus</name>
    <dbReference type="NCBI Taxonomy" id="624315"/>
    <lineage>
        <taxon>Bacteria</taxon>
        <taxon>Bacillati</taxon>
        <taxon>Actinomycetota</taxon>
        <taxon>Actinomycetes</taxon>
        <taxon>Micromonosporales</taxon>
        <taxon>Micromonosporaceae</taxon>
    </lineage>
</organism>
<evidence type="ECO:0000313" key="2">
    <source>
        <dbReference type="EMBL" id="BCB84452.1"/>
    </source>
</evidence>
<dbReference type="AlphaFoldDB" id="A0A6F8YEC2"/>
<dbReference type="EMBL" id="AP022871">
    <property type="protein sequence ID" value="BCB84452.1"/>
    <property type="molecule type" value="Genomic_DNA"/>
</dbReference>
<dbReference type="Proteomes" id="UP000503011">
    <property type="component" value="Chromosome"/>
</dbReference>
<name>A0A6F8YEC2_9ACTN</name>
<proteinExistence type="predicted"/>
<reference evidence="2 3" key="2">
    <citation type="submission" date="2020-03" db="EMBL/GenBank/DDBJ databases">
        <authorList>
            <person name="Ichikawa N."/>
            <person name="Kimura A."/>
            <person name="Kitahashi Y."/>
            <person name="Uohara A."/>
        </authorList>
    </citation>
    <scope>NUCLEOTIDE SEQUENCE [LARGE SCALE GENOMIC DNA]</scope>
    <source>
        <strain evidence="2 3">NBRC 105367</strain>
    </source>
</reference>
<protein>
    <recommendedName>
        <fullName evidence="1">DUF6879 domain-containing protein</fullName>
    </recommendedName>
</protein>
<dbReference type="KEGG" id="psuu:Psuf_017650"/>
<sequence>MAVLSRAEFDAIFETFEREVLHLELRDTYGTEAEIPQLAKWKAGEPDDFEWLQGWCDTLRRGTEAGKTFRRALVVSEPLSEYQRWAYSTTQPLVDAGEDIRWVSRRRVSSIPLPGNDAYLVDGGLVVWMHYSGDGASTGIETSTEPADIELCRSAFAAVWRLGIPHRDYQPPA</sequence>
<evidence type="ECO:0000259" key="1">
    <source>
        <dbReference type="Pfam" id="PF21806"/>
    </source>
</evidence>
<gene>
    <name evidence="2" type="ORF">Psuf_017650</name>
</gene>
<dbReference type="Pfam" id="PF21806">
    <property type="entry name" value="DUF6879"/>
    <property type="match status" value="1"/>
</dbReference>
<dbReference type="RefSeq" id="WP_173155623.1">
    <property type="nucleotide sequence ID" value="NZ_AP022871.1"/>
</dbReference>
<keyword evidence="3" id="KW-1185">Reference proteome</keyword>
<dbReference type="InterPro" id="IPR049244">
    <property type="entry name" value="DUF6879"/>
</dbReference>